<dbReference type="EMBL" id="HACG01042867">
    <property type="protein sequence ID" value="CEK89732.1"/>
    <property type="molecule type" value="Transcribed_RNA"/>
</dbReference>
<accession>A0A0B7B9Z9</accession>
<protein>
    <submittedName>
        <fullName evidence="1">Uncharacterized protein</fullName>
    </submittedName>
</protein>
<dbReference type="AlphaFoldDB" id="A0A0B7B9Z9"/>
<reference evidence="1" key="1">
    <citation type="submission" date="2014-12" db="EMBL/GenBank/DDBJ databases">
        <title>Insight into the proteome of Arion vulgaris.</title>
        <authorList>
            <person name="Aradska J."/>
            <person name="Bulat T."/>
            <person name="Smidak R."/>
            <person name="Sarate P."/>
            <person name="Gangsoo J."/>
            <person name="Sialana F."/>
            <person name="Bilban M."/>
            <person name="Lubec G."/>
        </authorList>
    </citation>
    <scope>NUCLEOTIDE SEQUENCE</scope>
    <source>
        <tissue evidence="1">Skin</tissue>
    </source>
</reference>
<organism evidence="1">
    <name type="scientific">Arion vulgaris</name>
    <dbReference type="NCBI Taxonomy" id="1028688"/>
    <lineage>
        <taxon>Eukaryota</taxon>
        <taxon>Metazoa</taxon>
        <taxon>Spiralia</taxon>
        <taxon>Lophotrochozoa</taxon>
        <taxon>Mollusca</taxon>
        <taxon>Gastropoda</taxon>
        <taxon>Heterobranchia</taxon>
        <taxon>Euthyneura</taxon>
        <taxon>Panpulmonata</taxon>
        <taxon>Eupulmonata</taxon>
        <taxon>Stylommatophora</taxon>
        <taxon>Helicina</taxon>
        <taxon>Arionoidea</taxon>
        <taxon>Arionidae</taxon>
        <taxon>Arion</taxon>
    </lineage>
</organism>
<gene>
    <name evidence="1" type="primary">ORF172606</name>
</gene>
<sequence length="50" mass="5344">GLFQHAGSVQNHYECKKFAELHLGNMGIIVNERADRLTVSATISGGSDNG</sequence>
<proteinExistence type="predicted"/>
<feature type="non-terminal residue" evidence="1">
    <location>
        <position position="1"/>
    </location>
</feature>
<evidence type="ECO:0000313" key="1">
    <source>
        <dbReference type="EMBL" id="CEK89732.1"/>
    </source>
</evidence>
<name>A0A0B7B9Z9_9EUPU</name>